<proteinExistence type="predicted"/>
<gene>
    <name evidence="1" type="ORF">RUN1744_v1_320008</name>
</gene>
<sequence length="147" mass="16982">MKSTRLCLACGNAFLPLPHVPHQRYCSSRPCQRARRRDWQNHRLRIDKDYRDNQARAQAKWRAGHSGYWRAYRAAHPAYRERNRSMQRMRNARRSCRPIAKMDVIGGRWPLGSGFYVLSHADESSVAKMDAWTVHIAVLSAPTGPPA</sequence>
<reference evidence="1" key="1">
    <citation type="submission" date="2015-10" db="EMBL/GenBank/DDBJ databases">
        <authorList>
            <person name="Gilbert D.G."/>
        </authorList>
    </citation>
    <scope>NUCLEOTIDE SEQUENCE</scope>
    <source>
        <strain evidence="1">Phyl III-seqv23</strain>
    </source>
</reference>
<evidence type="ECO:0000313" key="1">
    <source>
        <dbReference type="EMBL" id="CUV23048.1"/>
    </source>
</evidence>
<accession>A0A0S4ULC0</accession>
<protein>
    <submittedName>
        <fullName evidence="1">Uncharacterized protein</fullName>
    </submittedName>
</protein>
<name>A0A0S4ULC0_RALSL</name>
<dbReference type="AlphaFoldDB" id="A0A0S4ULC0"/>
<organism evidence="1">
    <name type="scientific">Ralstonia solanacearum</name>
    <name type="common">Pseudomonas solanacearum</name>
    <dbReference type="NCBI Taxonomy" id="305"/>
    <lineage>
        <taxon>Bacteria</taxon>
        <taxon>Pseudomonadati</taxon>
        <taxon>Pseudomonadota</taxon>
        <taxon>Betaproteobacteria</taxon>
        <taxon>Burkholderiales</taxon>
        <taxon>Burkholderiaceae</taxon>
        <taxon>Ralstonia</taxon>
        <taxon>Ralstonia solanacearum species complex</taxon>
    </lineage>
</organism>
<dbReference type="EMBL" id="LN899823">
    <property type="protein sequence ID" value="CUV23048.1"/>
    <property type="molecule type" value="Genomic_DNA"/>
</dbReference>